<sequence length="131" mass="14139">MTTQLTEQELAFLHSMFDLARTGDTDGLTEAVDAGIPVNLTNSSGDSLLVLAAYHDHPETVRALLERGADTGRVNDRGQTALGAAVFRRSERTVRLLLDAGADPALGPRSALDVARYFDLPEMLSLLTERS</sequence>
<evidence type="ECO:0000313" key="5">
    <source>
        <dbReference type="Proteomes" id="UP001595690"/>
    </source>
</evidence>
<dbReference type="Pfam" id="PF12796">
    <property type="entry name" value="Ank_2"/>
    <property type="match status" value="1"/>
</dbReference>
<evidence type="ECO:0000256" key="2">
    <source>
        <dbReference type="ARBA" id="ARBA00023043"/>
    </source>
</evidence>
<keyword evidence="5" id="KW-1185">Reference proteome</keyword>
<dbReference type="Gene3D" id="1.25.40.20">
    <property type="entry name" value="Ankyrin repeat-containing domain"/>
    <property type="match status" value="1"/>
</dbReference>
<keyword evidence="1" id="KW-0677">Repeat</keyword>
<dbReference type="RefSeq" id="WP_382372794.1">
    <property type="nucleotide sequence ID" value="NZ_JBHRZI010000012.1"/>
</dbReference>
<organism evidence="4 5">
    <name type="scientific">Lentzea rhizosphaerae</name>
    <dbReference type="NCBI Taxonomy" id="2041025"/>
    <lineage>
        <taxon>Bacteria</taxon>
        <taxon>Bacillati</taxon>
        <taxon>Actinomycetota</taxon>
        <taxon>Actinomycetes</taxon>
        <taxon>Pseudonocardiales</taxon>
        <taxon>Pseudonocardiaceae</taxon>
        <taxon>Lentzea</taxon>
    </lineage>
</organism>
<dbReference type="InterPro" id="IPR002110">
    <property type="entry name" value="Ankyrin_rpt"/>
</dbReference>
<dbReference type="EMBL" id="JBHRZI010000012">
    <property type="protein sequence ID" value="MFC3892807.1"/>
    <property type="molecule type" value="Genomic_DNA"/>
</dbReference>
<comment type="caution">
    <text evidence="4">The sequence shown here is derived from an EMBL/GenBank/DDBJ whole genome shotgun (WGS) entry which is preliminary data.</text>
</comment>
<dbReference type="PANTHER" id="PTHR24171">
    <property type="entry name" value="ANKYRIN REPEAT DOMAIN-CONTAINING PROTEIN 39-RELATED"/>
    <property type="match status" value="1"/>
</dbReference>
<accession>A0ABV8BTX5</accession>
<dbReference type="InterPro" id="IPR036770">
    <property type="entry name" value="Ankyrin_rpt-contain_sf"/>
</dbReference>
<dbReference type="PROSITE" id="PS50297">
    <property type="entry name" value="ANK_REP_REGION"/>
    <property type="match status" value="2"/>
</dbReference>
<dbReference type="SMART" id="SM00248">
    <property type="entry name" value="ANK"/>
    <property type="match status" value="2"/>
</dbReference>
<name>A0ABV8BTX5_9PSEU</name>
<reference evidence="5" key="1">
    <citation type="journal article" date="2019" name="Int. J. Syst. Evol. Microbiol.">
        <title>The Global Catalogue of Microorganisms (GCM) 10K type strain sequencing project: providing services to taxonomists for standard genome sequencing and annotation.</title>
        <authorList>
            <consortium name="The Broad Institute Genomics Platform"/>
            <consortium name="The Broad Institute Genome Sequencing Center for Infectious Disease"/>
            <person name="Wu L."/>
            <person name="Ma J."/>
        </authorList>
    </citation>
    <scope>NUCLEOTIDE SEQUENCE [LARGE SCALE GENOMIC DNA]</scope>
    <source>
        <strain evidence="5">CGMCC 4.7405</strain>
    </source>
</reference>
<feature type="repeat" description="ANK" evidence="3">
    <location>
        <begin position="77"/>
        <end position="109"/>
    </location>
</feature>
<keyword evidence="2 3" id="KW-0040">ANK repeat</keyword>
<dbReference type="PROSITE" id="PS50088">
    <property type="entry name" value="ANK_REPEAT"/>
    <property type="match status" value="2"/>
</dbReference>
<dbReference type="SUPFAM" id="SSF48403">
    <property type="entry name" value="Ankyrin repeat"/>
    <property type="match status" value="1"/>
</dbReference>
<dbReference type="Proteomes" id="UP001595690">
    <property type="component" value="Unassembled WGS sequence"/>
</dbReference>
<protein>
    <submittedName>
        <fullName evidence="4">Ankyrin repeat domain-containing protein</fullName>
    </submittedName>
</protein>
<evidence type="ECO:0000256" key="3">
    <source>
        <dbReference type="PROSITE-ProRule" id="PRU00023"/>
    </source>
</evidence>
<proteinExistence type="predicted"/>
<evidence type="ECO:0000313" key="4">
    <source>
        <dbReference type="EMBL" id="MFC3892807.1"/>
    </source>
</evidence>
<feature type="repeat" description="ANK" evidence="3">
    <location>
        <begin position="44"/>
        <end position="76"/>
    </location>
</feature>
<evidence type="ECO:0000256" key="1">
    <source>
        <dbReference type="ARBA" id="ARBA00022737"/>
    </source>
</evidence>
<gene>
    <name evidence="4" type="ORF">ACFOWZ_15120</name>
</gene>